<name>A0A1D3LDS6_PLACU</name>
<reference evidence="2 3" key="1">
    <citation type="submission" date="2016-08" db="EMBL/GenBank/DDBJ databases">
        <authorList>
            <consortium name="Pathogen Informatics"/>
        </authorList>
    </citation>
    <scope>NUCLEOTIDE SEQUENCE [LARGE SCALE GENOMIC DNA]</scope>
    <source>
        <strain evidence="2 3">CB</strain>
    </source>
</reference>
<protein>
    <submittedName>
        <fullName evidence="2">Uncharacterized protein</fullName>
    </submittedName>
</protein>
<organism evidence="2 3">
    <name type="scientific">Plasmodium chabaudi chabaudi</name>
    <dbReference type="NCBI Taxonomy" id="31271"/>
    <lineage>
        <taxon>Eukaryota</taxon>
        <taxon>Sar</taxon>
        <taxon>Alveolata</taxon>
        <taxon>Apicomplexa</taxon>
        <taxon>Aconoidasida</taxon>
        <taxon>Haemosporida</taxon>
        <taxon>Plasmodiidae</taxon>
        <taxon>Plasmodium</taxon>
        <taxon>Plasmodium (Vinckeia)</taxon>
    </lineage>
</organism>
<gene>
    <name evidence="2" type="ORF">PCHCB_000134900</name>
</gene>
<dbReference type="EMBL" id="LT608159">
    <property type="protein sequence ID" value="SCM02505.1"/>
    <property type="molecule type" value="Genomic_DNA"/>
</dbReference>
<sequence length="636" mass="74790">MKTSSGVTNIVKQGEFNLKAFSQILKRNLYAFKNCRKNGRKNGRKNVGNDESRSKLMNNMLPNKTANYNLFIKNCTASPMLMMHNRNFRTIKNKNSKLKKNIFINKKSNKLPFSMYKNYSNNNHERIDKLAELMNKYERELNFFKYGFIFNGVLVAVLFGLFIYLINSDCINSYIVNEIDKVVNEIKNSKKIQSNIKEVIENILYSIANEEENKKITSEFFIDVLSRSKGPMNDIFIKMFKEKEVQDVLKDTTLELSTYISNNYEIQKNVYELLTRSMHHPEAIRISTNWLNNIFKSDSVTQHVRNVIYKEIFKNNEMKEHSINYMHDIFLNTLESANSKEIVKIFLLSVLSNPDFQNELSGSLWKILKLAVSPKWMYYDDIKGGLLNVKESPGMYRNKESSAPHIATTNCDEKKYNNNISNFKIQNSAINKSENKTGGVVSDLNKVGNATTSLSNNMHNDGTLKDGMKNVLQSYEQLANESDTLHERSNKVDANMNRIQNKYNEDSSLYFTESTPYLFSSQISQAYPNSLLYIMPTYKVYNFNEMIEKFAFLQYMKIFKTDNNLNLFKKYFEQNNRSIINDTSETKSNRYTFRERANLFIVDTLLFYSHKYYFYYYYVDKFKNYFINFRKHFIQK</sequence>
<feature type="transmembrane region" description="Helical" evidence="1">
    <location>
        <begin position="143"/>
        <end position="166"/>
    </location>
</feature>
<accession>A0A1D3LDS6</accession>
<evidence type="ECO:0000313" key="3">
    <source>
        <dbReference type="Proteomes" id="UP000195489"/>
    </source>
</evidence>
<dbReference type="AlphaFoldDB" id="A0A1D3LDS6"/>
<dbReference type="PANTHER" id="PTHR37935:SF1">
    <property type="entry name" value="CHROMOSOME UNDETERMINED SCAFFOLD_14, WHOLE GENOME SHOTGUN SEQUENCE"/>
    <property type="match status" value="1"/>
</dbReference>
<dbReference type="Proteomes" id="UP000195489">
    <property type="component" value="Chromosome 7"/>
</dbReference>
<keyword evidence="1" id="KW-0812">Transmembrane</keyword>
<keyword evidence="1" id="KW-1133">Transmembrane helix</keyword>
<keyword evidence="1" id="KW-0472">Membrane</keyword>
<proteinExistence type="predicted"/>
<dbReference type="PANTHER" id="PTHR37935">
    <property type="entry name" value="CHROMOSOME UNDETERMINED SCAFFOLD_14, WHOLE GENOME SHOTGUN SEQUENCE"/>
    <property type="match status" value="1"/>
</dbReference>
<evidence type="ECO:0000256" key="1">
    <source>
        <dbReference type="SAM" id="Phobius"/>
    </source>
</evidence>
<evidence type="ECO:0000313" key="2">
    <source>
        <dbReference type="EMBL" id="SCM02505.1"/>
    </source>
</evidence>